<organism evidence="2 3">
    <name type="scientific">Williamsia serinedens</name>
    <dbReference type="NCBI Taxonomy" id="391736"/>
    <lineage>
        <taxon>Bacteria</taxon>
        <taxon>Bacillati</taxon>
        <taxon>Actinomycetota</taxon>
        <taxon>Actinomycetes</taxon>
        <taxon>Mycobacteriales</taxon>
        <taxon>Nocardiaceae</taxon>
        <taxon>Williamsia</taxon>
    </lineage>
</organism>
<evidence type="ECO:0000313" key="3">
    <source>
        <dbReference type="Proteomes" id="UP001205740"/>
    </source>
</evidence>
<name>A0ABT1GY98_9NOCA</name>
<sequence length="170" mass="17342">MSRLRIIGSLGLLAGTIGVSGCGGSPAPDYATAPSGSVSVAALPAESPIECDPSTAAPGETVTRGPGDYQSALGVVADYHWSIITARDAARAKRAIRENQPMGTDPLIDAALTGFPVGSTYCLRMRQTAPDTVLLTLTTRPPGGGTTSFALRATVDGVPGDMKIRGEVSQ</sequence>
<evidence type="ECO:0000259" key="1">
    <source>
        <dbReference type="Pfam" id="PF26527"/>
    </source>
</evidence>
<dbReference type="InterPro" id="IPR058489">
    <property type="entry name" value="DUF8176"/>
</dbReference>
<dbReference type="Proteomes" id="UP001205740">
    <property type="component" value="Unassembled WGS sequence"/>
</dbReference>
<dbReference type="Pfam" id="PF26527">
    <property type="entry name" value="DUF8176"/>
    <property type="match status" value="1"/>
</dbReference>
<gene>
    <name evidence="2" type="ORF">LX12_001143</name>
</gene>
<reference evidence="2 3" key="1">
    <citation type="submission" date="2022-06" db="EMBL/GenBank/DDBJ databases">
        <title>Genomic Encyclopedia of Archaeal and Bacterial Type Strains, Phase II (KMG-II): from individual species to whole genera.</title>
        <authorList>
            <person name="Goeker M."/>
        </authorList>
    </citation>
    <scope>NUCLEOTIDE SEQUENCE [LARGE SCALE GENOMIC DNA]</scope>
    <source>
        <strain evidence="2 3">DSM 45037</strain>
    </source>
</reference>
<dbReference type="EMBL" id="JAMTCG010000002">
    <property type="protein sequence ID" value="MCP2159964.1"/>
    <property type="molecule type" value="Genomic_DNA"/>
</dbReference>
<evidence type="ECO:0000313" key="2">
    <source>
        <dbReference type="EMBL" id="MCP2159964.1"/>
    </source>
</evidence>
<accession>A0ABT1GY98</accession>
<comment type="caution">
    <text evidence="2">The sequence shown here is derived from an EMBL/GenBank/DDBJ whole genome shotgun (WGS) entry which is preliminary data.</text>
</comment>
<protein>
    <recommendedName>
        <fullName evidence="1">DUF8176 domain-containing protein</fullName>
    </recommendedName>
</protein>
<keyword evidence="3" id="KW-1185">Reference proteome</keyword>
<proteinExistence type="predicted"/>
<dbReference type="PROSITE" id="PS51257">
    <property type="entry name" value="PROKAR_LIPOPROTEIN"/>
    <property type="match status" value="1"/>
</dbReference>
<dbReference type="RefSeq" id="WP_253653552.1">
    <property type="nucleotide sequence ID" value="NZ_BAAAOE010000001.1"/>
</dbReference>
<feature type="domain" description="DUF8176" evidence="1">
    <location>
        <begin position="52"/>
        <end position="165"/>
    </location>
</feature>